<accession>A0A139IAD8</accession>
<dbReference type="STRING" id="113226.A0A139IAD8"/>
<comment type="caution">
    <text evidence="1">The sequence shown here is derived from an EMBL/GenBank/DDBJ whole genome shotgun (WGS) entry which is preliminary data.</text>
</comment>
<dbReference type="OrthoDB" id="3649779at2759"/>
<gene>
    <name evidence="1" type="ORF">AC579_6493</name>
</gene>
<dbReference type="AlphaFoldDB" id="A0A139IAD8"/>
<keyword evidence="2" id="KW-1185">Reference proteome</keyword>
<organism evidence="1 2">
    <name type="scientific">Pseudocercospora musae</name>
    <dbReference type="NCBI Taxonomy" id="113226"/>
    <lineage>
        <taxon>Eukaryota</taxon>
        <taxon>Fungi</taxon>
        <taxon>Dikarya</taxon>
        <taxon>Ascomycota</taxon>
        <taxon>Pezizomycotina</taxon>
        <taxon>Dothideomycetes</taxon>
        <taxon>Dothideomycetidae</taxon>
        <taxon>Mycosphaerellales</taxon>
        <taxon>Mycosphaerellaceae</taxon>
        <taxon>Pseudocercospora</taxon>
    </lineage>
</organism>
<evidence type="ECO:0000313" key="1">
    <source>
        <dbReference type="EMBL" id="KXT11693.1"/>
    </source>
</evidence>
<name>A0A139IAD8_9PEZI</name>
<dbReference type="EMBL" id="LFZO01000186">
    <property type="protein sequence ID" value="KXT11693.1"/>
    <property type="molecule type" value="Genomic_DNA"/>
</dbReference>
<evidence type="ECO:0000313" key="2">
    <source>
        <dbReference type="Proteomes" id="UP000073492"/>
    </source>
</evidence>
<reference evidence="1 2" key="1">
    <citation type="submission" date="2015-07" db="EMBL/GenBank/DDBJ databases">
        <title>Comparative genomics of the Sigatoka disease complex on banana suggests a link between parallel evolutionary changes in Pseudocercospora fijiensis and Pseudocercospora eumusae and increased virulence on the banana host.</title>
        <authorList>
            <person name="Chang T.-C."/>
            <person name="Salvucci A."/>
            <person name="Crous P.W."/>
            <person name="Stergiopoulos I."/>
        </authorList>
    </citation>
    <scope>NUCLEOTIDE SEQUENCE [LARGE SCALE GENOMIC DNA]</scope>
    <source>
        <strain evidence="1 2">CBS 116634</strain>
    </source>
</reference>
<protein>
    <submittedName>
        <fullName evidence="1">Uncharacterized protein</fullName>
    </submittedName>
</protein>
<dbReference type="Proteomes" id="UP000073492">
    <property type="component" value="Unassembled WGS sequence"/>
</dbReference>
<sequence>MERLSSKRPANDHHGKADVRGTWKIWNWGYFHITRLPIDKAVQHAFLACLCAGLLCLITAALSTNTDLGQLSVDSVNASDSAELEHKNKSRSAEINQIEGVRDDLEGPLHPRLPERPSVMIRHAFTAKFHTIKTSEVNTKLFKNINILEPLKELKGVAVYVDIRGDLPQEYIDQTPSNPGKAA</sequence>
<proteinExistence type="predicted"/>